<reference evidence="1 2" key="1">
    <citation type="submission" date="2015-01" db="EMBL/GenBank/DDBJ databases">
        <title>Evolution of Trichinella species and genotypes.</title>
        <authorList>
            <person name="Korhonen P.K."/>
            <person name="Edoardo P."/>
            <person name="Giuseppe L.R."/>
            <person name="Gasser R.B."/>
        </authorList>
    </citation>
    <scope>NUCLEOTIDE SEQUENCE [LARGE SCALE GENOMIC DNA]</scope>
    <source>
        <strain evidence="1">ISS120</strain>
    </source>
</reference>
<organism evidence="1 2">
    <name type="scientific">Trichinella britovi</name>
    <name type="common">Parasitic roundworm</name>
    <dbReference type="NCBI Taxonomy" id="45882"/>
    <lineage>
        <taxon>Eukaryota</taxon>
        <taxon>Metazoa</taxon>
        <taxon>Ecdysozoa</taxon>
        <taxon>Nematoda</taxon>
        <taxon>Enoplea</taxon>
        <taxon>Dorylaimia</taxon>
        <taxon>Trichinellida</taxon>
        <taxon>Trichinellidae</taxon>
        <taxon>Trichinella</taxon>
    </lineage>
</organism>
<dbReference type="Proteomes" id="UP000054653">
    <property type="component" value="Unassembled WGS sequence"/>
</dbReference>
<proteinExistence type="predicted"/>
<gene>
    <name evidence="1" type="ORF">T03_7646</name>
</gene>
<dbReference type="EMBL" id="JYDI01006714">
    <property type="protein sequence ID" value="KRY03226.1"/>
    <property type="molecule type" value="Genomic_DNA"/>
</dbReference>
<protein>
    <recommendedName>
        <fullName evidence="3">PiggyBac transposable element-derived protein domain-containing protein</fullName>
    </recommendedName>
</protein>
<sequence length="48" mass="5486">MDYIESLPEEMQSTAQICQLPPAEDGNITDEEHMDENNLDEVTIFDLT</sequence>
<evidence type="ECO:0000313" key="1">
    <source>
        <dbReference type="EMBL" id="KRY03226.1"/>
    </source>
</evidence>
<evidence type="ECO:0008006" key="3">
    <source>
        <dbReference type="Google" id="ProtNLM"/>
    </source>
</evidence>
<dbReference type="OrthoDB" id="10057240at2759"/>
<evidence type="ECO:0000313" key="2">
    <source>
        <dbReference type="Proteomes" id="UP000054653"/>
    </source>
</evidence>
<keyword evidence="2" id="KW-1185">Reference proteome</keyword>
<comment type="caution">
    <text evidence="1">The sequence shown here is derived from an EMBL/GenBank/DDBJ whole genome shotgun (WGS) entry which is preliminary data.</text>
</comment>
<dbReference type="AlphaFoldDB" id="A0A0V0YTW2"/>
<accession>A0A0V0YTW2</accession>
<name>A0A0V0YTW2_TRIBR</name>